<evidence type="ECO:0000313" key="1">
    <source>
        <dbReference type="EMBL" id="KAH7940652.1"/>
    </source>
</evidence>
<dbReference type="Proteomes" id="UP000821865">
    <property type="component" value="Chromosome 7"/>
</dbReference>
<keyword evidence="2" id="KW-1185">Reference proteome</keyword>
<name>A0ACB8CD82_DERSI</name>
<evidence type="ECO:0000313" key="2">
    <source>
        <dbReference type="Proteomes" id="UP000821865"/>
    </source>
</evidence>
<protein>
    <submittedName>
        <fullName evidence="1">Uncharacterized protein</fullName>
    </submittedName>
</protein>
<comment type="caution">
    <text evidence="1">The sequence shown here is derived from an EMBL/GenBank/DDBJ whole genome shotgun (WGS) entry which is preliminary data.</text>
</comment>
<dbReference type="EMBL" id="CM023476">
    <property type="protein sequence ID" value="KAH7940652.1"/>
    <property type="molecule type" value="Genomic_DNA"/>
</dbReference>
<reference evidence="1" key="1">
    <citation type="submission" date="2020-05" db="EMBL/GenBank/DDBJ databases">
        <title>Large-scale comparative analyses of tick genomes elucidate their genetic diversity and vector capacities.</title>
        <authorList>
            <person name="Jia N."/>
            <person name="Wang J."/>
            <person name="Shi W."/>
            <person name="Du L."/>
            <person name="Sun Y."/>
            <person name="Zhan W."/>
            <person name="Jiang J."/>
            <person name="Wang Q."/>
            <person name="Zhang B."/>
            <person name="Ji P."/>
            <person name="Sakyi L.B."/>
            <person name="Cui X."/>
            <person name="Yuan T."/>
            <person name="Jiang B."/>
            <person name="Yang W."/>
            <person name="Lam T.T.-Y."/>
            <person name="Chang Q."/>
            <person name="Ding S."/>
            <person name="Wang X."/>
            <person name="Zhu J."/>
            <person name="Ruan X."/>
            <person name="Zhao L."/>
            <person name="Wei J."/>
            <person name="Que T."/>
            <person name="Du C."/>
            <person name="Cheng J."/>
            <person name="Dai P."/>
            <person name="Han X."/>
            <person name="Huang E."/>
            <person name="Gao Y."/>
            <person name="Liu J."/>
            <person name="Shao H."/>
            <person name="Ye R."/>
            <person name="Li L."/>
            <person name="Wei W."/>
            <person name="Wang X."/>
            <person name="Wang C."/>
            <person name="Yang T."/>
            <person name="Huo Q."/>
            <person name="Li W."/>
            <person name="Guo W."/>
            <person name="Chen H."/>
            <person name="Zhou L."/>
            <person name="Ni X."/>
            <person name="Tian J."/>
            <person name="Zhou Y."/>
            <person name="Sheng Y."/>
            <person name="Liu T."/>
            <person name="Pan Y."/>
            <person name="Xia L."/>
            <person name="Li J."/>
            <person name="Zhao F."/>
            <person name="Cao W."/>
        </authorList>
    </citation>
    <scope>NUCLEOTIDE SEQUENCE</scope>
    <source>
        <strain evidence="1">Dsil-2018</strain>
    </source>
</reference>
<accession>A0ACB8CD82</accession>
<organism evidence="1 2">
    <name type="scientific">Dermacentor silvarum</name>
    <name type="common">Tick</name>
    <dbReference type="NCBI Taxonomy" id="543639"/>
    <lineage>
        <taxon>Eukaryota</taxon>
        <taxon>Metazoa</taxon>
        <taxon>Ecdysozoa</taxon>
        <taxon>Arthropoda</taxon>
        <taxon>Chelicerata</taxon>
        <taxon>Arachnida</taxon>
        <taxon>Acari</taxon>
        <taxon>Parasitiformes</taxon>
        <taxon>Ixodida</taxon>
        <taxon>Ixodoidea</taxon>
        <taxon>Ixodidae</taxon>
        <taxon>Rhipicephalinae</taxon>
        <taxon>Dermacentor</taxon>
    </lineage>
</organism>
<sequence length="108" mass="12131">MMGHGWPTVITSHIGVGTVIELFSGLMLDFVVLSNFCAGCESGPKEGDHSYGAWKDGHKCQKNTNKKAEEREVEAALILFRRSLERHNLRYTMVLCDGDSRSVWVYPN</sequence>
<proteinExistence type="predicted"/>
<gene>
    <name evidence="1" type="ORF">HPB49_002751</name>
</gene>